<dbReference type="AlphaFoldDB" id="A0A5J9SXB9"/>
<evidence type="ECO:0008006" key="9">
    <source>
        <dbReference type="Google" id="ProtNLM"/>
    </source>
</evidence>
<keyword evidence="4" id="KW-0804">Transcription</keyword>
<comment type="caution">
    <text evidence="7">The sequence shown here is derived from an EMBL/GenBank/DDBJ whole genome shotgun (WGS) entry which is preliminary data.</text>
</comment>
<feature type="compositionally biased region" description="Low complexity" evidence="6">
    <location>
        <begin position="195"/>
        <end position="206"/>
    </location>
</feature>
<dbReference type="SUPFAM" id="SSF101936">
    <property type="entry name" value="DNA-binding pseudobarrel domain"/>
    <property type="match status" value="1"/>
</dbReference>
<evidence type="ECO:0000256" key="2">
    <source>
        <dbReference type="ARBA" id="ARBA00023015"/>
    </source>
</evidence>
<keyword evidence="3" id="KW-0238">DNA-binding</keyword>
<protein>
    <recommendedName>
        <fullName evidence="9">TF-B3 domain-containing protein</fullName>
    </recommendedName>
</protein>
<reference evidence="7 8" key="1">
    <citation type="journal article" date="2019" name="Sci. Rep.">
        <title>A high-quality genome of Eragrostis curvula grass provides insights into Poaceae evolution and supports new strategies to enhance forage quality.</title>
        <authorList>
            <person name="Carballo J."/>
            <person name="Santos B.A.C.M."/>
            <person name="Zappacosta D."/>
            <person name="Garbus I."/>
            <person name="Selva J.P."/>
            <person name="Gallo C.A."/>
            <person name="Diaz A."/>
            <person name="Albertini E."/>
            <person name="Caccamo M."/>
            <person name="Echenique V."/>
        </authorList>
    </citation>
    <scope>NUCLEOTIDE SEQUENCE [LARGE SCALE GENOMIC DNA]</scope>
    <source>
        <strain evidence="8">cv. Victoria</strain>
        <tissue evidence="7">Leaf</tissue>
    </source>
</reference>
<evidence type="ECO:0000256" key="4">
    <source>
        <dbReference type="ARBA" id="ARBA00023163"/>
    </source>
</evidence>
<dbReference type="Proteomes" id="UP000324897">
    <property type="component" value="Unassembled WGS sequence"/>
</dbReference>
<feature type="non-terminal residue" evidence="7">
    <location>
        <position position="231"/>
    </location>
</feature>
<accession>A0A5J9SXB9</accession>
<dbReference type="InterPro" id="IPR015300">
    <property type="entry name" value="DNA-bd_pseudobarrel_sf"/>
</dbReference>
<gene>
    <name evidence="7" type="ORF">EJB05_50904</name>
</gene>
<feature type="compositionally biased region" description="Low complexity" evidence="6">
    <location>
        <begin position="129"/>
        <end position="140"/>
    </location>
</feature>
<evidence type="ECO:0000256" key="6">
    <source>
        <dbReference type="SAM" id="MobiDB-lite"/>
    </source>
</evidence>
<dbReference type="GO" id="GO:0003677">
    <property type="term" value="F:DNA binding"/>
    <property type="evidence" value="ECO:0007669"/>
    <property type="project" value="UniProtKB-KW"/>
</dbReference>
<organism evidence="7 8">
    <name type="scientific">Eragrostis curvula</name>
    <name type="common">weeping love grass</name>
    <dbReference type="NCBI Taxonomy" id="38414"/>
    <lineage>
        <taxon>Eukaryota</taxon>
        <taxon>Viridiplantae</taxon>
        <taxon>Streptophyta</taxon>
        <taxon>Embryophyta</taxon>
        <taxon>Tracheophyta</taxon>
        <taxon>Spermatophyta</taxon>
        <taxon>Magnoliopsida</taxon>
        <taxon>Liliopsida</taxon>
        <taxon>Poales</taxon>
        <taxon>Poaceae</taxon>
        <taxon>PACMAD clade</taxon>
        <taxon>Chloridoideae</taxon>
        <taxon>Eragrostideae</taxon>
        <taxon>Eragrostidinae</taxon>
        <taxon>Eragrostis</taxon>
    </lineage>
</organism>
<evidence type="ECO:0000256" key="1">
    <source>
        <dbReference type="ARBA" id="ARBA00004123"/>
    </source>
</evidence>
<proteinExistence type="predicted"/>
<dbReference type="GO" id="GO:0005634">
    <property type="term" value="C:nucleus"/>
    <property type="evidence" value="ECO:0007669"/>
    <property type="project" value="UniProtKB-SubCell"/>
</dbReference>
<name>A0A5J9SXB9_9POAL</name>
<evidence type="ECO:0000256" key="3">
    <source>
        <dbReference type="ARBA" id="ARBA00023125"/>
    </source>
</evidence>
<feature type="region of interest" description="Disordered" evidence="6">
    <location>
        <begin position="129"/>
        <end position="231"/>
    </location>
</feature>
<sequence length="231" mass="24941">MVRGLYCLLSLCDVCPIVLEMNRSDLFFAGGWSEFLAFHGISEANVLLLRYEANMVFTADGCQMDSKHKDIRMQQCKQQVMMNDNKQYLRLLGSVRARTIGHVLKNKRNNRAGVGSSLLPRDRVAAVAATAQPALSATQRPPNPHPPTAPTTKPSSHQQPVPEASLSAGEYGARTSPDLSADFLATPPPPPSSGRPPANDVEVVPETPDPPLSYAEVVQIESSSTSPAARP</sequence>
<evidence type="ECO:0000313" key="8">
    <source>
        <dbReference type="Proteomes" id="UP000324897"/>
    </source>
</evidence>
<evidence type="ECO:0000256" key="5">
    <source>
        <dbReference type="ARBA" id="ARBA00023242"/>
    </source>
</evidence>
<feature type="compositionally biased region" description="Polar residues" evidence="6">
    <location>
        <begin position="220"/>
        <end position="231"/>
    </location>
</feature>
<keyword evidence="2" id="KW-0805">Transcription regulation</keyword>
<dbReference type="Gramene" id="TVU03587">
    <property type="protein sequence ID" value="TVU03587"/>
    <property type="gene ID" value="EJB05_50904"/>
</dbReference>
<dbReference type="EMBL" id="RWGY01000165">
    <property type="protein sequence ID" value="TVU03587.1"/>
    <property type="molecule type" value="Genomic_DNA"/>
</dbReference>
<evidence type="ECO:0000313" key="7">
    <source>
        <dbReference type="EMBL" id="TVU03587.1"/>
    </source>
</evidence>
<keyword evidence="5" id="KW-0539">Nucleus</keyword>
<comment type="subcellular location">
    <subcellularLocation>
        <location evidence="1">Nucleus</location>
    </subcellularLocation>
</comment>
<keyword evidence="8" id="KW-1185">Reference proteome</keyword>